<organism evidence="2 3">
    <name type="scientific">Haemophilus influenzae (strain NTHi 3655)</name>
    <dbReference type="NCBI Taxonomy" id="375177"/>
    <lineage>
        <taxon>Bacteria</taxon>
        <taxon>Pseudomonadati</taxon>
        <taxon>Pseudomonadota</taxon>
        <taxon>Gammaproteobacteria</taxon>
        <taxon>Pasteurellales</taxon>
        <taxon>Pasteurellaceae</taxon>
        <taxon>Haemophilus</taxon>
    </lineage>
</organism>
<sequence>MYLMLGTIALEPIDVTDFSEIQAARFAEHQVLKGKPRLQAMGESLAELNLSVRLHHKIGGVERRYQALLAAKAKQDALALIWGRGKFKGNFVITDIHSNTLFTDKYGNVLCRELTINLKEYVGELKNNLLGAALNIGKGSLLGSILPPEFFAGMNAAKEALTKGIDLYNQGKRIVDEVQNTIAIMKQFSQDPTTALAYLPSVLGNLDGALGSFSELTGMSELFNGVRSVLPVVSEFSQEVAEIQSGLMAIQSDFQQGSSGSDWSEWFPSANRTMSEVAESFDFLAPRVAEMTAWIVLRNDYEVNNDTDRA</sequence>
<dbReference type="Proteomes" id="UP000003185">
    <property type="component" value="Unassembled WGS sequence"/>
</dbReference>
<dbReference type="AlphaFoldDB" id="A0A0H3PCA9"/>
<reference evidence="4" key="2">
    <citation type="submission" date="2021-11" db="EMBL/GenBank/DDBJ databases">
        <authorList>
            <person name="Riesbeck K."/>
        </authorList>
    </citation>
    <scope>NUCLEOTIDE SEQUENCE [LARGE SCALE GENOMIC DNA]</scope>
</reference>
<dbReference type="InterPro" id="IPR009734">
    <property type="entry name" value="Myoviridae_GpU"/>
</dbReference>
<evidence type="ECO:0000313" key="2">
    <source>
        <dbReference type="EMBL" id="EDJ92008.1"/>
    </source>
</evidence>
<evidence type="ECO:0000313" key="1">
    <source>
        <dbReference type="EMBL" id="CAH0450951.1"/>
    </source>
</evidence>
<dbReference type="Pfam" id="PF06995">
    <property type="entry name" value="Phage_P2_GpU"/>
    <property type="match status" value="1"/>
</dbReference>
<gene>
    <name evidence="2" type="ORF">CGSHi3655_00265</name>
    <name evidence="1" type="ORF">KRLU3655_LOCUS1027</name>
</gene>
<dbReference type="Proteomes" id="UP000837958">
    <property type="component" value="Chromosome"/>
</dbReference>
<dbReference type="EMBL" id="OV040719">
    <property type="protein sequence ID" value="CAH0450951.1"/>
    <property type="molecule type" value="Genomic_DNA"/>
</dbReference>
<evidence type="ECO:0000313" key="4">
    <source>
        <dbReference type="Proteomes" id="UP000837958"/>
    </source>
</evidence>
<reference evidence="2 3" key="1">
    <citation type="journal article" date="2007" name="Genome Biol.">
        <title>Characterization and modeling of the Haemophilus influenzae core and supragenomes based on the complete genomic sequences of Rd and 12 clinical nontypeable strains.</title>
        <authorList>
            <person name="Hogg J.S."/>
            <person name="Hu F.Z."/>
            <person name="Janto B."/>
            <person name="Boissy R."/>
            <person name="Hayes J."/>
            <person name="Keefe R."/>
            <person name="Post J.C."/>
            <person name="Ehrlich G.D."/>
        </authorList>
    </citation>
    <scope>NUCLEOTIDE SEQUENCE [LARGE SCALE GENOMIC DNA]</scope>
    <source>
        <strain evidence="2">3655</strain>
        <strain evidence="3">NTHi 3655</strain>
    </source>
</reference>
<proteinExistence type="predicted"/>
<accession>A0A0H3PCA9</accession>
<name>A0A0H3PCA9_HAEI3</name>
<dbReference type="RefSeq" id="WP_005658868.1">
    <property type="nucleotide sequence ID" value="NZ_AAZF01000017.1"/>
</dbReference>
<dbReference type="EMBL" id="AAZF01000017">
    <property type="protein sequence ID" value="EDJ92008.1"/>
    <property type="molecule type" value="Genomic_DNA"/>
</dbReference>
<protein>
    <submittedName>
        <fullName evidence="1">Phage tail protein</fullName>
    </submittedName>
</protein>
<evidence type="ECO:0000313" key="3">
    <source>
        <dbReference type="Proteomes" id="UP000003185"/>
    </source>
</evidence>
<reference evidence="1" key="3">
    <citation type="submission" date="2024-01" db="EMBL/GenBank/DDBJ databases">
        <authorList>
            <person name="Riesbeck K."/>
        </authorList>
    </citation>
    <scope>NUCLEOTIDE SEQUENCE</scope>
    <source>
        <strain evidence="1">3655</strain>
    </source>
</reference>